<keyword evidence="3" id="KW-1185">Reference proteome</keyword>
<dbReference type="AlphaFoldDB" id="A0A4Y8PZC9"/>
<comment type="caution">
    <text evidence="2">The sequence shown here is derived from an EMBL/GenBank/DDBJ whole genome shotgun (WGS) entry which is preliminary data.</text>
</comment>
<feature type="domain" description="Helix-turn-helix" evidence="1">
    <location>
        <begin position="76"/>
        <end position="122"/>
    </location>
</feature>
<dbReference type="OrthoDB" id="2627698at2"/>
<reference evidence="2 3" key="1">
    <citation type="submission" date="2017-03" db="EMBL/GenBank/DDBJ databases">
        <title>Isolation of Levoglucosan Utilizing Bacteria.</title>
        <authorList>
            <person name="Arya A.S."/>
        </authorList>
    </citation>
    <scope>NUCLEOTIDE SEQUENCE [LARGE SCALE GENOMIC DNA]</scope>
    <source>
        <strain evidence="2 3">MEC069</strain>
    </source>
</reference>
<dbReference type="Pfam" id="PF12728">
    <property type="entry name" value="HTH_17"/>
    <property type="match status" value="1"/>
</dbReference>
<organism evidence="2 3">
    <name type="scientific">Paenibacillus athensensis</name>
    <dbReference type="NCBI Taxonomy" id="1967502"/>
    <lineage>
        <taxon>Bacteria</taxon>
        <taxon>Bacillati</taxon>
        <taxon>Bacillota</taxon>
        <taxon>Bacilli</taxon>
        <taxon>Bacillales</taxon>
        <taxon>Paenibacillaceae</taxon>
        <taxon>Paenibacillus</taxon>
    </lineage>
</organism>
<accession>A0A4Y8PZC9</accession>
<dbReference type="InterPro" id="IPR010093">
    <property type="entry name" value="SinI_DNA-bd"/>
</dbReference>
<protein>
    <recommendedName>
        <fullName evidence="1">Helix-turn-helix domain-containing protein</fullName>
    </recommendedName>
</protein>
<dbReference type="NCBIfam" id="TIGR01764">
    <property type="entry name" value="excise"/>
    <property type="match status" value="1"/>
</dbReference>
<dbReference type="InterPro" id="IPR041657">
    <property type="entry name" value="HTH_17"/>
</dbReference>
<dbReference type="EMBL" id="MYFO01000017">
    <property type="protein sequence ID" value="TFE86723.1"/>
    <property type="molecule type" value="Genomic_DNA"/>
</dbReference>
<evidence type="ECO:0000313" key="2">
    <source>
        <dbReference type="EMBL" id="TFE86723.1"/>
    </source>
</evidence>
<dbReference type="Proteomes" id="UP000298246">
    <property type="component" value="Unassembled WGS sequence"/>
</dbReference>
<dbReference type="RefSeq" id="WP_134753834.1">
    <property type="nucleotide sequence ID" value="NZ_MYFO02000003.1"/>
</dbReference>
<sequence length="161" mass="18654">MTTKAEIQSRLDRLIVKAEPEMAVELQDLKRQINESNEIGISVIRVNKRLRAGHPVEAKRREYHVLKGVLLENESYYTVEEVARRFGVTRQAVHKWIHANKIKYMAPADGKRKGYLIPKDQFKPQTARSEEILRRRDEILGGELTLIDPQDVFRGSQLHGE</sequence>
<proteinExistence type="predicted"/>
<gene>
    <name evidence="2" type="ORF">B5M42_13930</name>
</gene>
<name>A0A4Y8PZC9_9BACL</name>
<dbReference type="GO" id="GO:0003677">
    <property type="term" value="F:DNA binding"/>
    <property type="evidence" value="ECO:0007669"/>
    <property type="project" value="InterPro"/>
</dbReference>
<evidence type="ECO:0000259" key="1">
    <source>
        <dbReference type="Pfam" id="PF12728"/>
    </source>
</evidence>
<evidence type="ECO:0000313" key="3">
    <source>
        <dbReference type="Proteomes" id="UP000298246"/>
    </source>
</evidence>